<sequence>MSRLDTAVTTVDHRGPARATAGSPATGSAIRLQGVVKQYGTGTSAVMALRGIDLSLARGSFTAIMGPSGSGKSTFLHTAAGLDTPTSGSVWIGDTEISHLRATRLAKFRREHVGFVFQAYNLLPALSVEENVTLPLRLAGRGVDKPWRDRMIHSVGLDDLRGRRPAELSGGQQQRVAIARALITRPDAVFADEPTGALDSRAGKQVLDLLVQMTHELNQTVVMVTHDPMVAARAERVIFLADGALVGALEGATTQQIVDRMTGLGTW</sequence>
<keyword evidence="1" id="KW-0813">Transport</keyword>
<dbReference type="InterPro" id="IPR015854">
    <property type="entry name" value="ABC_transpr_LolD-like"/>
</dbReference>
<evidence type="ECO:0000313" key="7">
    <source>
        <dbReference type="Proteomes" id="UP001157069"/>
    </source>
</evidence>
<comment type="caution">
    <text evidence="6">The sequence shown here is derived from an EMBL/GenBank/DDBJ whole genome shotgun (WGS) entry which is preliminary data.</text>
</comment>
<evidence type="ECO:0000256" key="1">
    <source>
        <dbReference type="ARBA" id="ARBA00022448"/>
    </source>
</evidence>
<feature type="domain" description="ABC transporter" evidence="5">
    <location>
        <begin position="30"/>
        <end position="267"/>
    </location>
</feature>
<evidence type="ECO:0000256" key="4">
    <source>
        <dbReference type="SAM" id="MobiDB-lite"/>
    </source>
</evidence>
<dbReference type="Proteomes" id="UP001157069">
    <property type="component" value="Unassembled WGS sequence"/>
</dbReference>
<dbReference type="SUPFAM" id="SSF52540">
    <property type="entry name" value="P-loop containing nucleoside triphosphate hydrolases"/>
    <property type="match status" value="1"/>
</dbReference>
<dbReference type="InterPro" id="IPR017911">
    <property type="entry name" value="MacB-like_ATP-bd"/>
</dbReference>
<gene>
    <name evidence="6" type="ORF">GCM10025869_33470</name>
</gene>
<name>A0ABQ6JWY0_9MICO</name>
<dbReference type="PANTHER" id="PTHR24220:SF685">
    <property type="entry name" value="ABC TRANSPORTER RELATED"/>
    <property type="match status" value="1"/>
</dbReference>
<evidence type="ECO:0000313" key="6">
    <source>
        <dbReference type="EMBL" id="GMA92818.1"/>
    </source>
</evidence>
<dbReference type="SMART" id="SM00382">
    <property type="entry name" value="AAA"/>
    <property type="match status" value="1"/>
</dbReference>
<dbReference type="InterPro" id="IPR017871">
    <property type="entry name" value="ABC_transporter-like_CS"/>
</dbReference>
<keyword evidence="7" id="KW-1185">Reference proteome</keyword>
<keyword evidence="3" id="KW-0067">ATP-binding</keyword>
<dbReference type="PROSITE" id="PS50893">
    <property type="entry name" value="ABC_TRANSPORTER_2"/>
    <property type="match status" value="1"/>
</dbReference>
<accession>A0ABQ6JWY0</accession>
<evidence type="ECO:0000256" key="3">
    <source>
        <dbReference type="ARBA" id="ARBA00022840"/>
    </source>
</evidence>
<dbReference type="Gene3D" id="3.40.50.300">
    <property type="entry name" value="P-loop containing nucleotide triphosphate hydrolases"/>
    <property type="match status" value="1"/>
</dbReference>
<dbReference type="InterPro" id="IPR027417">
    <property type="entry name" value="P-loop_NTPase"/>
</dbReference>
<organism evidence="6 7">
    <name type="scientific">Homoserinibacter gongjuensis</name>
    <dbReference type="NCBI Taxonomy" id="1162968"/>
    <lineage>
        <taxon>Bacteria</taxon>
        <taxon>Bacillati</taxon>
        <taxon>Actinomycetota</taxon>
        <taxon>Actinomycetes</taxon>
        <taxon>Micrococcales</taxon>
        <taxon>Microbacteriaceae</taxon>
        <taxon>Homoserinibacter</taxon>
    </lineage>
</organism>
<dbReference type="CDD" id="cd03255">
    <property type="entry name" value="ABC_MJ0796_LolCDE_FtsE"/>
    <property type="match status" value="1"/>
</dbReference>
<evidence type="ECO:0000259" key="5">
    <source>
        <dbReference type="PROSITE" id="PS50893"/>
    </source>
</evidence>
<proteinExistence type="predicted"/>
<dbReference type="Pfam" id="PF00005">
    <property type="entry name" value="ABC_tran"/>
    <property type="match status" value="1"/>
</dbReference>
<evidence type="ECO:0000256" key="2">
    <source>
        <dbReference type="ARBA" id="ARBA00022741"/>
    </source>
</evidence>
<feature type="region of interest" description="Disordered" evidence="4">
    <location>
        <begin position="1"/>
        <end position="25"/>
    </location>
</feature>
<dbReference type="EMBL" id="BSVA01000001">
    <property type="protein sequence ID" value="GMA92818.1"/>
    <property type="molecule type" value="Genomic_DNA"/>
</dbReference>
<dbReference type="PROSITE" id="PS00211">
    <property type="entry name" value="ABC_TRANSPORTER_1"/>
    <property type="match status" value="1"/>
</dbReference>
<dbReference type="InterPro" id="IPR003439">
    <property type="entry name" value="ABC_transporter-like_ATP-bd"/>
</dbReference>
<dbReference type="PANTHER" id="PTHR24220">
    <property type="entry name" value="IMPORT ATP-BINDING PROTEIN"/>
    <property type="match status" value="1"/>
</dbReference>
<reference evidence="7" key="1">
    <citation type="journal article" date="2019" name="Int. J. Syst. Evol. Microbiol.">
        <title>The Global Catalogue of Microorganisms (GCM) 10K type strain sequencing project: providing services to taxonomists for standard genome sequencing and annotation.</title>
        <authorList>
            <consortium name="The Broad Institute Genomics Platform"/>
            <consortium name="The Broad Institute Genome Sequencing Center for Infectious Disease"/>
            <person name="Wu L."/>
            <person name="Ma J."/>
        </authorList>
    </citation>
    <scope>NUCLEOTIDE SEQUENCE [LARGE SCALE GENOMIC DNA]</scope>
    <source>
        <strain evidence="7">NBRC 108755</strain>
    </source>
</reference>
<keyword evidence="2" id="KW-0547">Nucleotide-binding</keyword>
<protein>
    <submittedName>
        <fullName evidence="6">ABC transporter</fullName>
    </submittedName>
</protein>
<dbReference type="RefSeq" id="WP_284301588.1">
    <property type="nucleotide sequence ID" value="NZ_BSVA01000001.1"/>
</dbReference>
<dbReference type="InterPro" id="IPR003593">
    <property type="entry name" value="AAA+_ATPase"/>
</dbReference>